<dbReference type="InterPro" id="IPR036291">
    <property type="entry name" value="NAD(P)-bd_dom_sf"/>
</dbReference>
<gene>
    <name evidence="6" type="ORF">BBI17_001867</name>
    <name evidence="7" type="ORF">BBO99_00002212</name>
    <name evidence="4" type="ORF">JM16_001780</name>
    <name evidence="5" type="ORF">JM18_001767</name>
</gene>
<dbReference type="Gene3D" id="3.40.50.720">
    <property type="entry name" value="NAD(P)-binding Rossmann-like Domain"/>
    <property type="match status" value="1"/>
</dbReference>
<evidence type="ECO:0000313" key="8">
    <source>
        <dbReference type="Proteomes" id="UP000285624"/>
    </source>
</evidence>
<dbReference type="EMBL" id="MBDN02000035">
    <property type="protein sequence ID" value="RLN83384.1"/>
    <property type="molecule type" value="Genomic_DNA"/>
</dbReference>
<dbReference type="Pfam" id="PF00106">
    <property type="entry name" value="adh_short"/>
    <property type="match status" value="1"/>
</dbReference>
<dbReference type="PANTHER" id="PTHR44229">
    <property type="entry name" value="15-HYDROXYPROSTAGLANDIN DEHYDROGENASE [NAD(+)]"/>
    <property type="match status" value="1"/>
</dbReference>
<comment type="similarity">
    <text evidence="1 3">Belongs to the short-chain dehydrogenases/reductases (SDR) family.</text>
</comment>
<dbReference type="AlphaFoldDB" id="A0A3R7I019"/>
<reference evidence="4" key="1">
    <citation type="journal article" date="2015" name="Genom Data">
        <title>Genome sequences of six Phytophthora species associated with forests in New Zealand.</title>
        <authorList>
            <person name="Studholme D.J."/>
            <person name="McDougal R.L."/>
            <person name="Sambles C."/>
            <person name="Hansen E."/>
            <person name="Hardy G."/>
            <person name="Grant M."/>
            <person name="Ganley R.J."/>
            <person name="Williams N.M."/>
        </authorList>
    </citation>
    <scope>NUCLEOTIDE SEQUENCE</scope>
    <source>
        <strain evidence="4">NZFS 2646</strain>
        <strain evidence="5">NZFS 3630</strain>
    </source>
</reference>
<evidence type="ECO:0000313" key="5">
    <source>
        <dbReference type="EMBL" id="KAG2531178.1"/>
    </source>
</evidence>
<sequence>MELHEAVGIVTGGATGFGRAFAERILSGGGKVMITDVDVHGLQATGKELQRQYGERNVCWDRQDVTERGSFPRAFAYASKYFKTPVNVLVNNAGIAGDMMFYEPENTKWEAVVDIDLTALIRGTQFALNEMKRTLNGKEGVIVNLGSMAGLTATPFGPEYAAAKAGVVGFTRSLYQIKQSHNVRSFCLCPGFAETSMGRQANVEIPEYTNMMGGLLPVEKVVDAFADGLREPDNAGRVLRIMNKNTAYYRFPGDKLIFPNSKFVLLLSKKE</sequence>
<dbReference type="Proteomes" id="UP000285624">
    <property type="component" value="Unassembled WGS sequence"/>
</dbReference>
<dbReference type="EMBL" id="JPWV03000024">
    <property type="protein sequence ID" value="KAG2529813.1"/>
    <property type="molecule type" value="Genomic_DNA"/>
</dbReference>
<accession>A0A3R7I019</accession>
<evidence type="ECO:0000256" key="3">
    <source>
        <dbReference type="RuleBase" id="RU000363"/>
    </source>
</evidence>
<dbReference type="EMBL" id="MAYM02001818">
    <property type="protein sequence ID" value="RLN10577.1"/>
    <property type="molecule type" value="Genomic_DNA"/>
</dbReference>
<keyword evidence="8" id="KW-1185">Reference proteome</keyword>
<dbReference type="PRINTS" id="PR00081">
    <property type="entry name" value="GDHRDH"/>
</dbReference>
<dbReference type="STRING" id="325452.A0A3R7I019"/>
<reference evidence="8 9" key="2">
    <citation type="submission" date="2018-07" db="EMBL/GenBank/DDBJ databases">
        <title>Genome sequencing of oomycete isolates from Chile give support for New Zealand origin for Phytophthora kernoviae and make available the first Nothophytophthora sp. genome.</title>
        <authorList>
            <person name="Studholme D.J."/>
            <person name="Sanfuentes E."/>
            <person name="Panda P."/>
            <person name="Hill R."/>
            <person name="Sambles C."/>
            <person name="Grant M."/>
            <person name="Williams N.M."/>
            <person name="Mcdougal R.L."/>
        </authorList>
    </citation>
    <scope>NUCLEOTIDE SEQUENCE [LARGE SCALE GENOMIC DNA]</scope>
    <source>
        <strain evidence="6">Chile2</strain>
        <strain evidence="7">Chile4</strain>
    </source>
</reference>
<evidence type="ECO:0000313" key="9">
    <source>
        <dbReference type="Proteomes" id="UP000285883"/>
    </source>
</evidence>
<organism evidence="7 8">
    <name type="scientific">Phytophthora kernoviae</name>
    <dbReference type="NCBI Taxonomy" id="325452"/>
    <lineage>
        <taxon>Eukaryota</taxon>
        <taxon>Sar</taxon>
        <taxon>Stramenopiles</taxon>
        <taxon>Oomycota</taxon>
        <taxon>Peronosporomycetes</taxon>
        <taxon>Peronosporales</taxon>
        <taxon>Peronosporaceae</taxon>
        <taxon>Phytophthora</taxon>
    </lineage>
</organism>
<dbReference type="Proteomes" id="UP000792063">
    <property type="component" value="Unassembled WGS sequence"/>
</dbReference>
<comment type="caution">
    <text evidence="7">The sequence shown here is derived from an EMBL/GenBank/DDBJ whole genome shotgun (WGS) entry which is preliminary data.</text>
</comment>
<dbReference type="Proteomes" id="UP000285883">
    <property type="component" value="Unassembled WGS sequence"/>
</dbReference>
<reference evidence="4" key="3">
    <citation type="submission" date="2020-06" db="EMBL/GenBank/DDBJ databases">
        <authorList>
            <person name="Studholme D.J."/>
        </authorList>
    </citation>
    <scope>NUCLEOTIDE SEQUENCE</scope>
    <source>
        <strain evidence="4">NZFS 2646</strain>
        <strain evidence="5">NZFS 3630</strain>
    </source>
</reference>
<dbReference type="GO" id="GO:0005737">
    <property type="term" value="C:cytoplasm"/>
    <property type="evidence" value="ECO:0007669"/>
    <property type="project" value="TreeGrafter"/>
</dbReference>
<dbReference type="GO" id="GO:0016616">
    <property type="term" value="F:oxidoreductase activity, acting on the CH-OH group of donors, NAD or NADP as acceptor"/>
    <property type="evidence" value="ECO:0007669"/>
    <property type="project" value="TreeGrafter"/>
</dbReference>
<keyword evidence="2" id="KW-0560">Oxidoreductase</keyword>
<evidence type="ECO:0000256" key="1">
    <source>
        <dbReference type="ARBA" id="ARBA00006484"/>
    </source>
</evidence>
<dbReference type="PRINTS" id="PR00080">
    <property type="entry name" value="SDRFAMILY"/>
</dbReference>
<proteinExistence type="inferred from homology"/>
<dbReference type="InterPro" id="IPR002347">
    <property type="entry name" value="SDR_fam"/>
</dbReference>
<protein>
    <submittedName>
        <fullName evidence="7">Uncharacterized protein</fullName>
    </submittedName>
</protein>
<dbReference type="Proteomes" id="UP000785171">
    <property type="component" value="Unassembled WGS sequence"/>
</dbReference>
<evidence type="ECO:0000313" key="7">
    <source>
        <dbReference type="EMBL" id="RLN83384.1"/>
    </source>
</evidence>
<dbReference type="EMBL" id="JPWU03000021">
    <property type="protein sequence ID" value="KAG2531178.1"/>
    <property type="molecule type" value="Genomic_DNA"/>
</dbReference>
<dbReference type="SUPFAM" id="SSF51735">
    <property type="entry name" value="NAD(P)-binding Rossmann-fold domains"/>
    <property type="match status" value="1"/>
</dbReference>
<dbReference type="PANTHER" id="PTHR44229:SF4">
    <property type="entry name" value="15-HYDROXYPROSTAGLANDIN DEHYDROGENASE [NAD(+)]"/>
    <property type="match status" value="1"/>
</dbReference>
<evidence type="ECO:0000313" key="4">
    <source>
        <dbReference type="EMBL" id="KAG2529813.1"/>
    </source>
</evidence>
<evidence type="ECO:0000256" key="2">
    <source>
        <dbReference type="ARBA" id="ARBA00023002"/>
    </source>
</evidence>
<evidence type="ECO:0000313" key="6">
    <source>
        <dbReference type="EMBL" id="RLN10577.1"/>
    </source>
</evidence>
<name>A0A3R7I019_9STRA</name>